<dbReference type="AlphaFoldDB" id="A0ABD0NTX3"/>
<proteinExistence type="predicted"/>
<evidence type="ECO:0000256" key="1">
    <source>
        <dbReference type="SAM" id="MobiDB-lite"/>
    </source>
</evidence>
<feature type="domain" description="Sleeping Beauty transposase HTH" evidence="2">
    <location>
        <begin position="8"/>
        <end position="54"/>
    </location>
</feature>
<dbReference type="Proteomes" id="UP001529510">
    <property type="component" value="Unassembled WGS sequence"/>
</dbReference>
<reference evidence="3 4" key="1">
    <citation type="submission" date="2024-05" db="EMBL/GenBank/DDBJ databases">
        <title>Genome sequencing and assembly of Indian major carp, Cirrhinus mrigala (Hamilton, 1822).</title>
        <authorList>
            <person name="Mohindra V."/>
            <person name="Chowdhury L.M."/>
            <person name="Lal K."/>
            <person name="Jena J.K."/>
        </authorList>
    </citation>
    <scope>NUCLEOTIDE SEQUENCE [LARGE SCALE GENOMIC DNA]</scope>
    <source>
        <strain evidence="3">CM1030</strain>
        <tissue evidence="3">Blood</tissue>
    </source>
</reference>
<feature type="non-terminal residue" evidence="3">
    <location>
        <position position="99"/>
    </location>
</feature>
<accession>A0ABD0NTX3</accession>
<dbReference type="InterPro" id="IPR036388">
    <property type="entry name" value="WH-like_DNA-bd_sf"/>
</dbReference>
<organism evidence="3 4">
    <name type="scientific">Cirrhinus mrigala</name>
    <name type="common">Mrigala</name>
    <dbReference type="NCBI Taxonomy" id="683832"/>
    <lineage>
        <taxon>Eukaryota</taxon>
        <taxon>Metazoa</taxon>
        <taxon>Chordata</taxon>
        <taxon>Craniata</taxon>
        <taxon>Vertebrata</taxon>
        <taxon>Euteleostomi</taxon>
        <taxon>Actinopterygii</taxon>
        <taxon>Neopterygii</taxon>
        <taxon>Teleostei</taxon>
        <taxon>Ostariophysi</taxon>
        <taxon>Cypriniformes</taxon>
        <taxon>Cyprinidae</taxon>
        <taxon>Labeoninae</taxon>
        <taxon>Labeonini</taxon>
        <taxon>Cirrhinus</taxon>
    </lineage>
</organism>
<protein>
    <recommendedName>
        <fullName evidence="2">Sleeping Beauty transposase HTH domain-containing protein</fullName>
    </recommendedName>
</protein>
<gene>
    <name evidence="3" type="ORF">M9458_039631</name>
</gene>
<dbReference type="SUPFAM" id="SSF46689">
    <property type="entry name" value="Homeodomain-like"/>
    <property type="match status" value="1"/>
</dbReference>
<feature type="region of interest" description="Disordered" evidence="1">
    <location>
        <begin position="53"/>
        <end position="72"/>
    </location>
</feature>
<dbReference type="Gene3D" id="1.10.10.10">
    <property type="entry name" value="Winged helix-like DNA-binding domain superfamily/Winged helix DNA-binding domain"/>
    <property type="match status" value="1"/>
</dbReference>
<sequence>MFKKAPHGKELSEDLRIRIVALHKDGLGYKRFSNNLKLSYNTVARVRQRFSKTGSIRNRPRKGRSAKLSAHSVHQVQNLASKNRCMSVASIALEVAEVE</sequence>
<dbReference type="EMBL" id="JAMKFB020000020">
    <property type="protein sequence ID" value="KAL0163878.1"/>
    <property type="molecule type" value="Genomic_DNA"/>
</dbReference>
<evidence type="ECO:0000313" key="3">
    <source>
        <dbReference type="EMBL" id="KAL0163878.1"/>
    </source>
</evidence>
<keyword evidence="4" id="KW-1185">Reference proteome</keyword>
<dbReference type="Pfam" id="PF25787">
    <property type="entry name" value="HTH_SB"/>
    <property type="match status" value="1"/>
</dbReference>
<evidence type="ECO:0000313" key="4">
    <source>
        <dbReference type="Proteomes" id="UP001529510"/>
    </source>
</evidence>
<dbReference type="InterPro" id="IPR009057">
    <property type="entry name" value="Homeodomain-like_sf"/>
</dbReference>
<name>A0ABD0NTX3_CIRMR</name>
<dbReference type="InterPro" id="IPR057667">
    <property type="entry name" value="HTH_SB"/>
</dbReference>
<comment type="caution">
    <text evidence="3">The sequence shown here is derived from an EMBL/GenBank/DDBJ whole genome shotgun (WGS) entry which is preliminary data.</text>
</comment>
<evidence type="ECO:0000259" key="2">
    <source>
        <dbReference type="Pfam" id="PF25787"/>
    </source>
</evidence>